<proteinExistence type="inferred from homology"/>
<evidence type="ECO:0000313" key="6">
    <source>
        <dbReference type="EMBL" id="KAI5071166.1"/>
    </source>
</evidence>
<name>A0A9D4UNN8_ADICA</name>
<dbReference type="InterPro" id="IPR015955">
    <property type="entry name" value="Lactate_DH/Glyco_Ohase_4_C"/>
</dbReference>
<dbReference type="InterPro" id="IPR022383">
    <property type="entry name" value="Lactate/malate_DH_C"/>
</dbReference>
<dbReference type="PANTHER" id="PTHR43128">
    <property type="entry name" value="L-2-HYDROXYCARBOXYLATE DEHYDROGENASE (NAD(P)(+))"/>
    <property type="match status" value="1"/>
</dbReference>
<dbReference type="InterPro" id="IPR036291">
    <property type="entry name" value="NAD(P)-bd_dom_sf"/>
</dbReference>
<protein>
    <recommendedName>
        <fullName evidence="8">L-lactate dehydrogenase</fullName>
    </recommendedName>
</protein>
<feature type="domain" description="Lactate/malate dehydrogenase C-terminal" evidence="5">
    <location>
        <begin position="119"/>
        <end position="190"/>
    </location>
</feature>
<evidence type="ECO:0000256" key="2">
    <source>
        <dbReference type="ARBA" id="ARBA00023027"/>
    </source>
</evidence>
<dbReference type="Gene3D" id="3.90.110.10">
    <property type="entry name" value="Lactate dehydrogenase/glycoside hydrolase, family 4, C-terminal"/>
    <property type="match status" value="1"/>
</dbReference>
<dbReference type="EMBL" id="JABFUD020000013">
    <property type="protein sequence ID" value="KAI5071166.1"/>
    <property type="molecule type" value="Genomic_DNA"/>
</dbReference>
<feature type="domain" description="Lactate/malate dehydrogenase N-terminal" evidence="4">
    <location>
        <begin position="55"/>
        <end position="116"/>
    </location>
</feature>
<dbReference type="PANTHER" id="PTHR43128:SF16">
    <property type="entry name" value="L-LACTATE DEHYDROGENASE"/>
    <property type="match status" value="1"/>
</dbReference>
<comment type="similarity">
    <text evidence="3">Belongs to the LDH/MDH superfamily.</text>
</comment>
<dbReference type="SUPFAM" id="SSF51735">
    <property type="entry name" value="NAD(P)-binding Rossmann-fold domains"/>
    <property type="match status" value="1"/>
</dbReference>
<evidence type="ECO:0000259" key="4">
    <source>
        <dbReference type="Pfam" id="PF00056"/>
    </source>
</evidence>
<dbReference type="Proteomes" id="UP000886520">
    <property type="component" value="Chromosome 13"/>
</dbReference>
<dbReference type="PRINTS" id="PR00086">
    <property type="entry name" value="LLDHDRGNASE"/>
</dbReference>
<gene>
    <name evidence="6" type="ORF">GOP47_0013417</name>
</gene>
<evidence type="ECO:0000313" key="7">
    <source>
        <dbReference type="Proteomes" id="UP000886520"/>
    </source>
</evidence>
<evidence type="ECO:0000256" key="3">
    <source>
        <dbReference type="RuleBase" id="RU003369"/>
    </source>
</evidence>
<reference evidence="6" key="1">
    <citation type="submission" date="2021-01" db="EMBL/GenBank/DDBJ databases">
        <title>Adiantum capillus-veneris genome.</title>
        <authorList>
            <person name="Fang Y."/>
            <person name="Liao Q."/>
        </authorList>
    </citation>
    <scope>NUCLEOTIDE SEQUENCE</scope>
    <source>
        <strain evidence="6">H3</strain>
        <tissue evidence="6">Leaf</tissue>
    </source>
</reference>
<dbReference type="Pfam" id="PF02866">
    <property type="entry name" value="Ldh_1_C"/>
    <property type="match status" value="1"/>
</dbReference>
<organism evidence="6 7">
    <name type="scientific">Adiantum capillus-veneris</name>
    <name type="common">Maidenhair fern</name>
    <dbReference type="NCBI Taxonomy" id="13818"/>
    <lineage>
        <taxon>Eukaryota</taxon>
        <taxon>Viridiplantae</taxon>
        <taxon>Streptophyta</taxon>
        <taxon>Embryophyta</taxon>
        <taxon>Tracheophyta</taxon>
        <taxon>Polypodiopsida</taxon>
        <taxon>Polypodiidae</taxon>
        <taxon>Polypodiales</taxon>
        <taxon>Pteridineae</taxon>
        <taxon>Pteridaceae</taxon>
        <taxon>Vittarioideae</taxon>
        <taxon>Adiantum</taxon>
    </lineage>
</organism>
<evidence type="ECO:0000256" key="1">
    <source>
        <dbReference type="ARBA" id="ARBA00023002"/>
    </source>
</evidence>
<dbReference type="GO" id="GO:0006089">
    <property type="term" value="P:lactate metabolic process"/>
    <property type="evidence" value="ECO:0007669"/>
    <property type="project" value="TreeGrafter"/>
</dbReference>
<dbReference type="Gene3D" id="3.40.50.720">
    <property type="entry name" value="NAD(P)-binding Rossmann-like Domain"/>
    <property type="match status" value="1"/>
</dbReference>
<dbReference type="SUPFAM" id="SSF56327">
    <property type="entry name" value="LDH C-terminal domain-like"/>
    <property type="match status" value="1"/>
</dbReference>
<keyword evidence="1 3" id="KW-0560">Oxidoreductase</keyword>
<keyword evidence="7" id="KW-1185">Reference proteome</keyword>
<accession>A0A9D4UNN8</accession>
<dbReference type="Pfam" id="PF00056">
    <property type="entry name" value="Ldh_1_N"/>
    <property type="match status" value="1"/>
</dbReference>
<evidence type="ECO:0008006" key="8">
    <source>
        <dbReference type="Google" id="ProtNLM"/>
    </source>
</evidence>
<dbReference type="InterPro" id="IPR001236">
    <property type="entry name" value="Lactate/malate_DH_N"/>
</dbReference>
<dbReference type="GO" id="GO:0004459">
    <property type="term" value="F:L-lactate dehydrogenase (NAD+) activity"/>
    <property type="evidence" value="ECO:0007669"/>
    <property type="project" value="TreeGrafter"/>
</dbReference>
<dbReference type="OrthoDB" id="1109846at2759"/>
<comment type="caution">
    <text evidence="6">The sequence shown here is derived from an EMBL/GenBank/DDBJ whole genome shotgun (WGS) entry which is preliminary data.</text>
</comment>
<dbReference type="AlphaFoldDB" id="A0A9D4UNN8"/>
<dbReference type="InterPro" id="IPR001557">
    <property type="entry name" value="L-lactate/malate_DH"/>
</dbReference>
<evidence type="ECO:0000259" key="5">
    <source>
        <dbReference type="Pfam" id="PF02866"/>
    </source>
</evidence>
<sequence>MQERGSGLIRLPSYRRVLISKQVRSPCSTQESFESKGATALTTKRLQRCPTFADRQREGETRLSLLDRNLPLFKSIIPELVRQSPDTILLTVSNPVDILTYLSWKLSGLPPNRVIGTGTNLDSSRLHFLIADKIDVNARNIHGYMVGEHGDNSVPLWLSLTVANVPVLNLNDKNGVKYTKETLKEFHEAVVGSVGLLARRLGFLYRLCFVCSMNDALIDIEEDEVKVNPFSQQEPSIEEHNGPFFVYNGPL</sequence>
<keyword evidence="2" id="KW-0520">NAD</keyword>